<keyword evidence="2 7" id="KW-0337">GPI-anchor biosynthesis</keyword>
<keyword evidence="3 7" id="KW-0812">Transmembrane</keyword>
<keyword evidence="9" id="KW-1185">Reference proteome</keyword>
<feature type="transmembrane region" description="Helical" evidence="7">
    <location>
        <begin position="179"/>
        <end position="198"/>
    </location>
</feature>
<dbReference type="AlphaFoldDB" id="S3BW24"/>
<gene>
    <name evidence="8" type="ORF">F503_06271</name>
</gene>
<dbReference type="PANTHER" id="PTHR13148:SF0">
    <property type="entry name" value="POST-GPI ATTACHMENT TO PROTEINS FACTOR 3"/>
    <property type="match status" value="1"/>
</dbReference>
<dbReference type="GO" id="GO:0016788">
    <property type="term" value="F:hydrolase activity, acting on ester bonds"/>
    <property type="evidence" value="ECO:0007669"/>
    <property type="project" value="TreeGrafter"/>
</dbReference>
<evidence type="ECO:0000256" key="2">
    <source>
        <dbReference type="ARBA" id="ARBA00022502"/>
    </source>
</evidence>
<feature type="transmembrane region" description="Helical" evidence="7">
    <location>
        <begin position="267"/>
        <end position="287"/>
    </location>
</feature>
<feature type="chain" id="PRO_5016479648" description="Post-GPI attachment to proteins factor 3" evidence="7">
    <location>
        <begin position="34"/>
        <end position="333"/>
    </location>
</feature>
<dbReference type="EMBL" id="KE148159">
    <property type="protein sequence ID" value="EPE04722.1"/>
    <property type="molecule type" value="Genomic_DNA"/>
</dbReference>
<keyword evidence="5 7" id="KW-1133">Transmembrane helix</keyword>
<evidence type="ECO:0000256" key="1">
    <source>
        <dbReference type="ARBA" id="ARBA00004127"/>
    </source>
</evidence>
<dbReference type="Pfam" id="PF04080">
    <property type="entry name" value="Per1"/>
    <property type="match status" value="1"/>
</dbReference>
<dbReference type="GO" id="GO:0006506">
    <property type="term" value="P:GPI anchor biosynthetic process"/>
    <property type="evidence" value="ECO:0007669"/>
    <property type="project" value="UniProtKB-KW"/>
</dbReference>
<dbReference type="OMA" id="DFMIEDC"/>
<evidence type="ECO:0000256" key="3">
    <source>
        <dbReference type="ARBA" id="ARBA00022692"/>
    </source>
</evidence>
<dbReference type="eggNOG" id="KOG2970">
    <property type="taxonomic scope" value="Eukaryota"/>
</dbReference>
<evidence type="ECO:0000256" key="6">
    <source>
        <dbReference type="ARBA" id="ARBA00023136"/>
    </source>
</evidence>
<feature type="transmembrane region" description="Helical" evidence="7">
    <location>
        <begin position="148"/>
        <end position="167"/>
    </location>
</feature>
<dbReference type="GO" id="GO:0030026">
    <property type="term" value="P:intracellular manganese ion homeostasis"/>
    <property type="evidence" value="ECO:0007669"/>
    <property type="project" value="EnsemblFungi"/>
</dbReference>
<reference evidence="8 9" key="1">
    <citation type="journal article" date="2013" name="BMC Genomics">
        <title>The genome and transcriptome of the pine saprophyte Ophiostoma piceae, and a comparison with the bark beetle-associated pine pathogen Grosmannia clavigera.</title>
        <authorList>
            <person name="Haridas S."/>
            <person name="Wang Y."/>
            <person name="Lim L."/>
            <person name="Massoumi Alamouti S."/>
            <person name="Jackman S."/>
            <person name="Docking R."/>
            <person name="Robertson G."/>
            <person name="Birol I."/>
            <person name="Bohlmann J."/>
            <person name="Breuil C."/>
        </authorList>
    </citation>
    <scope>NUCLEOTIDE SEQUENCE [LARGE SCALE GENOMIC DNA]</scope>
    <source>
        <strain evidence="8 9">UAMH 11346</strain>
    </source>
</reference>
<evidence type="ECO:0000313" key="8">
    <source>
        <dbReference type="EMBL" id="EPE04722.1"/>
    </source>
</evidence>
<comment type="subcellular location">
    <subcellularLocation>
        <location evidence="1">Endomembrane system</location>
        <topology evidence="1">Multi-pass membrane protein</topology>
    </subcellularLocation>
    <subcellularLocation>
        <location evidence="7">Endoplasmic reticulum membrane</location>
        <topology evidence="7">Multi-pass membrane protein</topology>
    </subcellularLocation>
</comment>
<sequence>MATRGLWPGRPAGAFLVLAALVVVLALVPVVSASVGDRLPEFRDCMEVCKQENCGVNKPATPIPFHLRLLLWNCASECDQTCQRIISSHRITHNLGLVQFHGKWPFYRLWGIQEPASVAFSLGNLWAHVAGLRRLRRQVPASYSLRPWYVGFGTVGMASWTFSSIFHTRDFVLTERLDYFAAGASVLYGLYFTVVRVFRLDRAAHESLRSVWTLACLCLYAAHVAFLTLVRWDYGYNMAANVLCGVLQNALWSWFSYRTFVRTRRFWAVWPGIAVAWVMLTMSLELFDFPPAYSIFDAHSLWHLGTIGPTILWYNFLIKDALDDIASKERLKD</sequence>
<name>S3BW24_OPHP1</name>
<dbReference type="VEuPathDB" id="FungiDB:F503_06271"/>
<evidence type="ECO:0000256" key="4">
    <source>
        <dbReference type="ARBA" id="ARBA00022729"/>
    </source>
</evidence>
<evidence type="ECO:0000256" key="7">
    <source>
        <dbReference type="RuleBase" id="RU365066"/>
    </source>
</evidence>
<dbReference type="HOGENOM" id="CLU_032917_1_1_1"/>
<comment type="function">
    <text evidence="7">Involved in the lipid remodeling steps of GPI-anchor maturation.</text>
</comment>
<proteinExistence type="inferred from homology"/>
<feature type="transmembrane region" description="Helical" evidence="7">
    <location>
        <begin position="236"/>
        <end position="255"/>
    </location>
</feature>
<feature type="transmembrane region" description="Helical" evidence="7">
    <location>
        <begin position="210"/>
        <end position="230"/>
    </location>
</feature>
<organism evidence="8 9">
    <name type="scientific">Ophiostoma piceae (strain UAMH 11346)</name>
    <name type="common">Sap stain fungus</name>
    <dbReference type="NCBI Taxonomy" id="1262450"/>
    <lineage>
        <taxon>Eukaryota</taxon>
        <taxon>Fungi</taxon>
        <taxon>Dikarya</taxon>
        <taxon>Ascomycota</taxon>
        <taxon>Pezizomycotina</taxon>
        <taxon>Sordariomycetes</taxon>
        <taxon>Sordariomycetidae</taxon>
        <taxon>Ophiostomatales</taxon>
        <taxon>Ophiostomataceae</taxon>
        <taxon>Ophiostoma</taxon>
    </lineage>
</organism>
<keyword evidence="7" id="KW-0256">Endoplasmic reticulum</keyword>
<comment type="similarity">
    <text evidence="7">Belongs to the PGAP3 family.</text>
</comment>
<dbReference type="OrthoDB" id="419770at2759"/>
<dbReference type="Proteomes" id="UP000016923">
    <property type="component" value="Unassembled WGS sequence"/>
</dbReference>
<protein>
    <recommendedName>
        <fullName evidence="7">Post-GPI attachment to proteins factor 3</fullName>
    </recommendedName>
</protein>
<feature type="transmembrane region" description="Helical" evidence="7">
    <location>
        <begin position="299"/>
        <end position="318"/>
    </location>
</feature>
<dbReference type="STRING" id="1262450.S3BW24"/>
<dbReference type="InterPro" id="IPR007217">
    <property type="entry name" value="Per1-like"/>
</dbReference>
<feature type="transmembrane region" description="Helical" evidence="7">
    <location>
        <begin position="107"/>
        <end position="127"/>
    </location>
</feature>
<evidence type="ECO:0000256" key="5">
    <source>
        <dbReference type="ARBA" id="ARBA00022989"/>
    </source>
</evidence>
<dbReference type="GO" id="GO:0005789">
    <property type="term" value="C:endoplasmic reticulum membrane"/>
    <property type="evidence" value="ECO:0007669"/>
    <property type="project" value="UniProtKB-SubCell"/>
</dbReference>
<accession>S3BW24</accession>
<keyword evidence="6 7" id="KW-0472">Membrane</keyword>
<keyword evidence="4 7" id="KW-0732">Signal</keyword>
<feature type="signal peptide" evidence="7">
    <location>
        <begin position="1"/>
        <end position="33"/>
    </location>
</feature>
<evidence type="ECO:0000313" key="9">
    <source>
        <dbReference type="Proteomes" id="UP000016923"/>
    </source>
</evidence>
<dbReference type="PANTHER" id="PTHR13148">
    <property type="entry name" value="PER1-RELATED"/>
    <property type="match status" value="1"/>
</dbReference>
<dbReference type="GO" id="GO:0000329">
    <property type="term" value="C:fungal-type vacuole membrane"/>
    <property type="evidence" value="ECO:0007669"/>
    <property type="project" value="EnsemblFungi"/>
</dbReference>